<dbReference type="KEGG" id="cbd:CBUD_0879"/>
<gene>
    <name evidence="1" type="ordered locus">CBUD_0879</name>
</gene>
<dbReference type="HOGENOM" id="CLU_1719277_0_0_6"/>
<proteinExistence type="predicted"/>
<sequence>MKRKKDKVDVDKIQQTIEFYIDQAEKCASHGLYFSACVTYGAALEGMLLSFFLCNLTDDDEMPSLQEVRSVDLYSMIEECVSNNVFNQSKIIPGIQSNLIHDIREIRNLIHPSRRAYFCKKIDRNMYAKVKNTFDDIAEHLFYWMTGDCEIE</sequence>
<protein>
    <recommendedName>
        <fullName evidence="3">DUF4145 domain-containing protein</fullName>
    </recommendedName>
</protein>
<dbReference type="AlphaFoldDB" id="A9KFG8"/>
<dbReference type="EMBL" id="CP000733">
    <property type="protein sequence ID" value="ABS77255.1"/>
    <property type="molecule type" value="Genomic_DNA"/>
</dbReference>
<evidence type="ECO:0000313" key="2">
    <source>
        <dbReference type="Proteomes" id="UP000008555"/>
    </source>
</evidence>
<evidence type="ECO:0000313" key="1">
    <source>
        <dbReference type="EMBL" id="ABS77255.1"/>
    </source>
</evidence>
<reference evidence="1 2" key="1">
    <citation type="journal article" date="2009" name="Infect. Immun.">
        <title>Comparative genomics reveal extensive transposon-mediated genomic plasticity and diversity among potential effector proteins within the genus Coxiella.</title>
        <authorList>
            <person name="Beare P.A."/>
            <person name="Unsworth N."/>
            <person name="Andoh M."/>
            <person name="Voth D.E."/>
            <person name="Omsland A."/>
            <person name="Gilk S.D."/>
            <person name="Williams K.P."/>
            <person name="Sobral B.W."/>
            <person name="Kupko J.J.III."/>
            <person name="Porcella S.F."/>
            <person name="Samuel J.E."/>
            <person name="Heinzen R.A."/>
        </authorList>
    </citation>
    <scope>NUCLEOTIDE SEQUENCE [LARGE SCALE GENOMIC DNA]</scope>
    <source>
        <strain evidence="1 2">Dugway 5J108-111</strain>
    </source>
</reference>
<evidence type="ECO:0008006" key="3">
    <source>
        <dbReference type="Google" id="ProtNLM"/>
    </source>
</evidence>
<name>A9KFG8_COXBN</name>
<dbReference type="RefSeq" id="WP_011996803.1">
    <property type="nucleotide sequence ID" value="NC_009727.1"/>
</dbReference>
<accession>A9KFG8</accession>
<organism evidence="1 2">
    <name type="scientific">Coxiella burnetii (strain Dugway 5J108-111)</name>
    <dbReference type="NCBI Taxonomy" id="434922"/>
    <lineage>
        <taxon>Bacteria</taxon>
        <taxon>Pseudomonadati</taxon>
        <taxon>Pseudomonadota</taxon>
        <taxon>Gammaproteobacteria</taxon>
        <taxon>Legionellales</taxon>
        <taxon>Coxiellaceae</taxon>
        <taxon>Coxiella</taxon>
    </lineage>
</organism>
<dbReference type="Proteomes" id="UP000008555">
    <property type="component" value="Chromosome"/>
</dbReference>